<protein>
    <recommendedName>
        <fullName evidence="2">Argonaute linker 1 domain-containing protein</fullName>
    </recommendedName>
</protein>
<dbReference type="InterPro" id="IPR032474">
    <property type="entry name" value="Argonaute_N"/>
</dbReference>
<evidence type="ECO:0000313" key="4">
    <source>
        <dbReference type="Proteomes" id="UP001358417"/>
    </source>
</evidence>
<dbReference type="PANTHER" id="PTHR22891">
    <property type="entry name" value="EUKARYOTIC TRANSLATION INITIATION FACTOR 2C"/>
    <property type="match status" value="1"/>
</dbReference>
<dbReference type="AlphaFoldDB" id="A0AAV9MUV9"/>
<reference evidence="3 4" key="1">
    <citation type="submission" date="2023-08" db="EMBL/GenBank/DDBJ databases">
        <title>Black Yeasts Isolated from many extreme environments.</title>
        <authorList>
            <person name="Coleine C."/>
            <person name="Stajich J.E."/>
            <person name="Selbmann L."/>
        </authorList>
    </citation>
    <scope>NUCLEOTIDE SEQUENCE [LARGE SCALE GENOMIC DNA]</scope>
    <source>
        <strain evidence="3 4">CCFEE 5792</strain>
    </source>
</reference>
<dbReference type="SUPFAM" id="SSF101690">
    <property type="entry name" value="PAZ domain"/>
    <property type="match status" value="1"/>
</dbReference>
<proteinExistence type="predicted"/>
<dbReference type="SMART" id="SM01163">
    <property type="entry name" value="DUF1785"/>
    <property type="match status" value="1"/>
</dbReference>
<dbReference type="GeneID" id="89980573"/>
<comment type="caution">
    <text evidence="3">The sequence shown here is derived from an EMBL/GenBank/DDBJ whole genome shotgun (WGS) entry which is preliminary data.</text>
</comment>
<gene>
    <name evidence="3" type="ORF">LTR84_012429</name>
</gene>
<evidence type="ECO:0000256" key="1">
    <source>
        <dbReference type="SAM" id="MobiDB-lite"/>
    </source>
</evidence>
<dbReference type="Pfam" id="PF08699">
    <property type="entry name" value="ArgoL1"/>
    <property type="match status" value="1"/>
</dbReference>
<feature type="domain" description="Argonaute linker 1" evidence="2">
    <location>
        <begin position="202"/>
        <end position="257"/>
    </location>
</feature>
<dbReference type="InterPro" id="IPR014811">
    <property type="entry name" value="ArgoL1"/>
</dbReference>
<dbReference type="EMBL" id="JAVRRD010000075">
    <property type="protein sequence ID" value="KAK5042870.1"/>
    <property type="molecule type" value="Genomic_DNA"/>
</dbReference>
<dbReference type="Proteomes" id="UP001358417">
    <property type="component" value="Unassembled WGS sequence"/>
</dbReference>
<dbReference type="InterPro" id="IPR036085">
    <property type="entry name" value="PAZ_dom_sf"/>
</dbReference>
<name>A0AAV9MUV9_9EURO</name>
<sequence>MHVPGDTAEPSLSIKTLENEIETNISLLRTKSSSLTTRLPPRPGYGTQGKEVILWTNYFELVSYGNQVLHRYSIVILPDHSGRRPAGKKARRLVELLLEEHLSQYATRIATDFKSNLVSSTELDITEDSYDVVYRVEGEDDAPANARHYHIRLLRTGSLTVSELLDDLTSTNATGLFGSREEIIQALNMVVGNHPKAASHIASIGSNRHYGLTAAASDRKTLGAGLAAIRGFFISVRAATGRLLLNIQVKNGAFYGDGPLERLMAAYLESNGHNLVKLANFIKKLSINVTHIVRRNSAGRQIPRFKVITGVATKNDGFALSHPPIVGGYGAGPKDVRFWLESTSESSSAATARPGTGTKYKKKAPKLSPVAPPNGRYISVYDFFSSGVESLPIMGPYANDR</sequence>
<evidence type="ECO:0000313" key="3">
    <source>
        <dbReference type="EMBL" id="KAK5042870.1"/>
    </source>
</evidence>
<organism evidence="3 4">
    <name type="scientific">Exophiala bonariae</name>
    <dbReference type="NCBI Taxonomy" id="1690606"/>
    <lineage>
        <taxon>Eukaryota</taxon>
        <taxon>Fungi</taxon>
        <taxon>Dikarya</taxon>
        <taxon>Ascomycota</taxon>
        <taxon>Pezizomycotina</taxon>
        <taxon>Eurotiomycetes</taxon>
        <taxon>Chaetothyriomycetidae</taxon>
        <taxon>Chaetothyriales</taxon>
        <taxon>Herpotrichiellaceae</taxon>
        <taxon>Exophiala</taxon>
    </lineage>
</organism>
<evidence type="ECO:0000259" key="2">
    <source>
        <dbReference type="SMART" id="SM01163"/>
    </source>
</evidence>
<accession>A0AAV9MUV9</accession>
<feature type="region of interest" description="Disordered" evidence="1">
    <location>
        <begin position="348"/>
        <end position="367"/>
    </location>
</feature>
<dbReference type="RefSeq" id="XP_064699764.1">
    <property type="nucleotide sequence ID" value="XM_064855950.1"/>
</dbReference>
<dbReference type="Pfam" id="PF16486">
    <property type="entry name" value="ArgoN"/>
    <property type="match status" value="1"/>
</dbReference>
<keyword evidence="4" id="KW-1185">Reference proteome</keyword>